<comment type="cofactor">
    <cofactor evidence="1">
        <name>Mg(2+)</name>
        <dbReference type="ChEBI" id="CHEBI:18420"/>
    </cofactor>
</comment>
<dbReference type="GO" id="GO:0070733">
    <property type="term" value="F:AMPylase activity"/>
    <property type="evidence" value="ECO:0007669"/>
    <property type="project" value="TreeGrafter"/>
</dbReference>
<keyword evidence="4" id="KW-0548">Nucleotidyltransferase</keyword>
<organism evidence="9">
    <name type="scientific">viral metagenome</name>
    <dbReference type="NCBI Taxonomy" id="1070528"/>
    <lineage>
        <taxon>unclassified sequences</taxon>
        <taxon>metagenomes</taxon>
        <taxon>organismal metagenomes</taxon>
    </lineage>
</organism>
<evidence type="ECO:0000256" key="3">
    <source>
        <dbReference type="ARBA" id="ARBA00022679"/>
    </source>
</evidence>
<dbReference type="EMBL" id="MN740327">
    <property type="protein sequence ID" value="QHU00532.1"/>
    <property type="molecule type" value="Genomic_DNA"/>
</dbReference>
<protein>
    <submittedName>
        <fullName evidence="9">Uncharacterized protein</fullName>
    </submittedName>
</protein>
<dbReference type="AlphaFoldDB" id="A0A6C0J4H4"/>
<name>A0A6C0J4H4_9ZZZZ</name>
<evidence type="ECO:0000256" key="1">
    <source>
        <dbReference type="ARBA" id="ARBA00001946"/>
    </source>
</evidence>
<keyword evidence="3" id="KW-0808">Transferase</keyword>
<keyword evidence="5" id="KW-0479">Metal-binding</keyword>
<dbReference type="Pfam" id="PF02696">
    <property type="entry name" value="SelO"/>
    <property type="match status" value="1"/>
</dbReference>
<evidence type="ECO:0000256" key="5">
    <source>
        <dbReference type="ARBA" id="ARBA00022723"/>
    </source>
</evidence>
<dbReference type="InterPro" id="IPR003846">
    <property type="entry name" value="SelO"/>
</dbReference>
<evidence type="ECO:0000256" key="4">
    <source>
        <dbReference type="ARBA" id="ARBA00022695"/>
    </source>
</evidence>
<dbReference type="GO" id="GO:0005739">
    <property type="term" value="C:mitochondrion"/>
    <property type="evidence" value="ECO:0007669"/>
    <property type="project" value="TreeGrafter"/>
</dbReference>
<keyword evidence="8" id="KW-0460">Magnesium</keyword>
<evidence type="ECO:0000313" key="9">
    <source>
        <dbReference type="EMBL" id="QHU00532.1"/>
    </source>
</evidence>
<dbReference type="PANTHER" id="PTHR32057">
    <property type="entry name" value="PROTEIN ADENYLYLTRANSFERASE SELO, MITOCHONDRIAL"/>
    <property type="match status" value="1"/>
</dbReference>
<proteinExistence type="inferred from homology"/>
<evidence type="ECO:0000256" key="2">
    <source>
        <dbReference type="ARBA" id="ARBA00009747"/>
    </source>
</evidence>
<dbReference type="GO" id="GO:0046872">
    <property type="term" value="F:metal ion binding"/>
    <property type="evidence" value="ECO:0007669"/>
    <property type="project" value="UniProtKB-KW"/>
</dbReference>
<reference evidence="9" key="1">
    <citation type="journal article" date="2020" name="Nature">
        <title>Giant virus diversity and host interactions through global metagenomics.</title>
        <authorList>
            <person name="Schulz F."/>
            <person name="Roux S."/>
            <person name="Paez-Espino D."/>
            <person name="Jungbluth S."/>
            <person name="Walsh D.A."/>
            <person name="Denef V.J."/>
            <person name="McMahon K.D."/>
            <person name="Konstantinidis K.T."/>
            <person name="Eloe-Fadrosh E.A."/>
            <person name="Kyrpides N.C."/>
            <person name="Woyke T."/>
        </authorList>
    </citation>
    <scope>NUCLEOTIDE SEQUENCE</scope>
    <source>
        <strain evidence="9">GVMAG-M-3300025860-20</strain>
    </source>
</reference>
<dbReference type="PANTHER" id="PTHR32057:SF14">
    <property type="entry name" value="PROTEIN ADENYLYLTRANSFERASE SELO, MITOCHONDRIAL"/>
    <property type="match status" value="1"/>
</dbReference>
<dbReference type="GO" id="GO:0005524">
    <property type="term" value="F:ATP binding"/>
    <property type="evidence" value="ECO:0007669"/>
    <property type="project" value="UniProtKB-KW"/>
</dbReference>
<keyword evidence="7" id="KW-0067">ATP-binding</keyword>
<keyword evidence="6" id="KW-0547">Nucleotide-binding</keyword>
<accession>A0A6C0J4H4</accession>
<comment type="similarity">
    <text evidence="2">Belongs to the SELO family.</text>
</comment>
<evidence type="ECO:0000256" key="7">
    <source>
        <dbReference type="ARBA" id="ARBA00022840"/>
    </source>
</evidence>
<evidence type="ECO:0000256" key="8">
    <source>
        <dbReference type="ARBA" id="ARBA00022842"/>
    </source>
</evidence>
<evidence type="ECO:0000256" key="6">
    <source>
        <dbReference type="ARBA" id="ARBA00022741"/>
    </source>
</evidence>
<sequence>MGKNFETLCNSLKPLLQLSDHILIDKINANFSSICQKYLRSVWISKLGFKTSKWNIIGPIFHRLEVLLHKSQVDWTIFWRELSWYPVSQEHSVLRAFYDNTTYTSEWDQWLKDWKHQLRQEQLSFKSISEQMLKVNPKYVPREWMLAKGYNDANNGNFKTLKELYNLFTHPYDEQLKYDNKWYILPELTIVPGITSMTCTS</sequence>